<sequence length="411" mass="47288">MTTTYVPETDLSVDEINLADPDFWLRSDRWAALEILRRERPIAWHEHPECGKGFWSFVDYDDIREVTRDWQNFTSRYGTRAHHDADQGKVRPGSNAMIEMDPPEHTRFRRLVSKGFTPRQVAKMDEYIREQAKAVVGRFSTGEEVDFITDIARPLPAQIICDIMGVDQADRDDLIRWTELTMGEQDPDFMFSPEEGTKAMVALRDYGLALAEERERSPREDLISELVQVEVDGQRLTREELGGYFALLIVAGNETTSTTVAHGMHAFSEFPEEKERFASDPERWSPTATEELLRWSTPVRNQSRVLMNDIDFKGVHMRKGQKVATWFAAANRDPERFPDPHLFRIERDPNLHQSFGGGGPHFCLGANIARREISALFQELLRRFPGATVTEEPRPLRSMHINGIKSMQVRL</sequence>
<dbReference type="InterPro" id="IPR002397">
    <property type="entry name" value="Cyt_P450_B"/>
</dbReference>
<dbReference type="CDD" id="cd11033">
    <property type="entry name" value="CYP142-like"/>
    <property type="match status" value="1"/>
</dbReference>
<dbReference type="Proteomes" id="UP001500842">
    <property type="component" value="Unassembled WGS sequence"/>
</dbReference>
<comment type="similarity">
    <text evidence="1">Belongs to the cytochrome P450 family.</text>
</comment>
<proteinExistence type="inferred from homology"/>
<comment type="caution">
    <text evidence="3">The sequence shown here is derived from an EMBL/GenBank/DDBJ whole genome shotgun (WGS) entry which is preliminary data.</text>
</comment>
<dbReference type="Gene3D" id="1.10.630.10">
    <property type="entry name" value="Cytochrome P450"/>
    <property type="match status" value="1"/>
</dbReference>
<evidence type="ECO:0000256" key="1">
    <source>
        <dbReference type="ARBA" id="ARBA00010617"/>
    </source>
</evidence>
<dbReference type="RefSeq" id="WP_141004683.1">
    <property type="nucleotide sequence ID" value="NZ_BAAAOR010000015.1"/>
</dbReference>
<gene>
    <name evidence="3" type="primary">cyp124</name>
    <name evidence="3" type="ORF">GCM10009788_21970</name>
</gene>
<reference evidence="3 4" key="1">
    <citation type="journal article" date="2019" name="Int. J. Syst. Evol. Microbiol.">
        <title>The Global Catalogue of Microorganisms (GCM) 10K type strain sequencing project: providing services to taxonomists for standard genome sequencing and annotation.</title>
        <authorList>
            <consortium name="The Broad Institute Genomics Platform"/>
            <consortium name="The Broad Institute Genome Sequencing Center for Infectious Disease"/>
            <person name="Wu L."/>
            <person name="Ma J."/>
        </authorList>
    </citation>
    <scope>NUCLEOTIDE SEQUENCE [LARGE SCALE GENOMIC DNA]</scope>
    <source>
        <strain evidence="3 4">JCM 14942</strain>
    </source>
</reference>
<evidence type="ECO:0000313" key="4">
    <source>
        <dbReference type="Proteomes" id="UP001500842"/>
    </source>
</evidence>
<keyword evidence="4" id="KW-1185">Reference proteome</keyword>
<feature type="region of interest" description="Disordered" evidence="2">
    <location>
        <begin position="81"/>
        <end position="102"/>
    </location>
</feature>
<organism evidence="3 4">
    <name type="scientific">Nocardioides humi</name>
    <dbReference type="NCBI Taxonomy" id="449461"/>
    <lineage>
        <taxon>Bacteria</taxon>
        <taxon>Bacillati</taxon>
        <taxon>Actinomycetota</taxon>
        <taxon>Actinomycetes</taxon>
        <taxon>Propionibacteriales</taxon>
        <taxon>Nocardioidaceae</taxon>
        <taxon>Nocardioides</taxon>
    </lineage>
</organism>
<accession>A0ABN2AH57</accession>
<dbReference type="PRINTS" id="PR00359">
    <property type="entry name" value="BP450"/>
</dbReference>
<dbReference type="InterPro" id="IPR036396">
    <property type="entry name" value="Cyt_P450_sf"/>
</dbReference>
<dbReference type="Pfam" id="PF00067">
    <property type="entry name" value="p450"/>
    <property type="match status" value="2"/>
</dbReference>
<name>A0ABN2AH57_9ACTN</name>
<dbReference type="EMBL" id="BAAAOR010000015">
    <property type="protein sequence ID" value="GAA1517414.1"/>
    <property type="molecule type" value="Genomic_DNA"/>
</dbReference>
<dbReference type="InterPro" id="IPR001128">
    <property type="entry name" value="Cyt_P450"/>
</dbReference>
<dbReference type="PANTHER" id="PTHR46696:SF4">
    <property type="entry name" value="BIOTIN BIOSYNTHESIS CYTOCHROME P450"/>
    <property type="match status" value="1"/>
</dbReference>
<dbReference type="SUPFAM" id="SSF48264">
    <property type="entry name" value="Cytochrome P450"/>
    <property type="match status" value="1"/>
</dbReference>
<evidence type="ECO:0000256" key="2">
    <source>
        <dbReference type="SAM" id="MobiDB-lite"/>
    </source>
</evidence>
<protein>
    <submittedName>
        <fullName evidence="3">Methyl-branched lipid omega-hydroxylase Cyp124</fullName>
    </submittedName>
</protein>
<dbReference type="PANTHER" id="PTHR46696">
    <property type="entry name" value="P450, PUTATIVE (EUROFUNG)-RELATED"/>
    <property type="match status" value="1"/>
</dbReference>
<evidence type="ECO:0000313" key="3">
    <source>
        <dbReference type="EMBL" id="GAA1517414.1"/>
    </source>
</evidence>